<evidence type="ECO:0000256" key="1">
    <source>
        <dbReference type="SAM" id="MobiDB-lite"/>
    </source>
</evidence>
<dbReference type="AlphaFoldDB" id="A0A0C3HEN2"/>
<proteinExistence type="predicted"/>
<dbReference type="InParanoid" id="A0A0C3HEN2"/>
<sequence>MVRIKYTTDAAAKAGRLRASQAEDRQKSDKDTGNSDASNLNQPQRNSVVTTNTKPQANSVITNNTQPQGNEIVTTNIQAKSSDRPVATQDEQGRIEVLVSLDTIKKNPKLAELFAMKEMRKVFWGKAFSPAIKLTHNIRAALITSRGTILKICGQCKIGKKGIFTETSTDNDIFTAAALKRIHETQESITQKMADLGEIYPPVAETVDEESKITEETETVEQNEDSALSIETNHQDAPRRKRAKRTHVS</sequence>
<name>A0A0C3HEN2_OIDMZ</name>
<feature type="compositionally biased region" description="Polar residues" evidence="1">
    <location>
        <begin position="34"/>
        <end position="70"/>
    </location>
</feature>
<feature type="compositionally biased region" description="Basic residues" evidence="1">
    <location>
        <begin position="239"/>
        <end position="249"/>
    </location>
</feature>
<feature type="region of interest" description="Disordered" evidence="1">
    <location>
        <begin position="1"/>
        <end position="70"/>
    </location>
</feature>
<feature type="region of interest" description="Disordered" evidence="1">
    <location>
        <begin position="208"/>
        <end position="249"/>
    </location>
</feature>
<evidence type="ECO:0000313" key="3">
    <source>
        <dbReference type="Proteomes" id="UP000054321"/>
    </source>
</evidence>
<protein>
    <submittedName>
        <fullName evidence="2">Uncharacterized protein</fullName>
    </submittedName>
</protein>
<feature type="compositionally biased region" description="Basic and acidic residues" evidence="1">
    <location>
        <begin position="21"/>
        <end position="33"/>
    </location>
</feature>
<organism evidence="2 3">
    <name type="scientific">Oidiodendron maius (strain Zn)</name>
    <dbReference type="NCBI Taxonomy" id="913774"/>
    <lineage>
        <taxon>Eukaryota</taxon>
        <taxon>Fungi</taxon>
        <taxon>Dikarya</taxon>
        <taxon>Ascomycota</taxon>
        <taxon>Pezizomycotina</taxon>
        <taxon>Leotiomycetes</taxon>
        <taxon>Leotiomycetes incertae sedis</taxon>
        <taxon>Myxotrichaceae</taxon>
        <taxon>Oidiodendron</taxon>
    </lineage>
</organism>
<evidence type="ECO:0000313" key="2">
    <source>
        <dbReference type="EMBL" id="KIN06681.1"/>
    </source>
</evidence>
<reference evidence="3" key="2">
    <citation type="submission" date="2015-01" db="EMBL/GenBank/DDBJ databases">
        <title>Evolutionary Origins and Diversification of the Mycorrhizal Mutualists.</title>
        <authorList>
            <consortium name="DOE Joint Genome Institute"/>
            <consortium name="Mycorrhizal Genomics Consortium"/>
            <person name="Kohler A."/>
            <person name="Kuo A."/>
            <person name="Nagy L.G."/>
            <person name="Floudas D."/>
            <person name="Copeland A."/>
            <person name="Barry K.W."/>
            <person name="Cichocki N."/>
            <person name="Veneault-Fourrey C."/>
            <person name="LaButti K."/>
            <person name="Lindquist E.A."/>
            <person name="Lipzen A."/>
            <person name="Lundell T."/>
            <person name="Morin E."/>
            <person name="Murat C."/>
            <person name="Riley R."/>
            <person name="Ohm R."/>
            <person name="Sun H."/>
            <person name="Tunlid A."/>
            <person name="Henrissat B."/>
            <person name="Grigoriev I.V."/>
            <person name="Hibbett D.S."/>
            <person name="Martin F."/>
        </authorList>
    </citation>
    <scope>NUCLEOTIDE SEQUENCE [LARGE SCALE GENOMIC DNA]</scope>
    <source>
        <strain evidence="3">Zn</strain>
    </source>
</reference>
<accession>A0A0C3HEN2</accession>
<keyword evidence="3" id="KW-1185">Reference proteome</keyword>
<dbReference type="Proteomes" id="UP000054321">
    <property type="component" value="Unassembled WGS sequence"/>
</dbReference>
<gene>
    <name evidence="2" type="ORF">OIDMADRAFT_24968</name>
</gene>
<dbReference type="HOGENOM" id="CLU_1116031_0_0_1"/>
<dbReference type="EMBL" id="KN832871">
    <property type="protein sequence ID" value="KIN06681.1"/>
    <property type="molecule type" value="Genomic_DNA"/>
</dbReference>
<reference evidence="2 3" key="1">
    <citation type="submission" date="2014-04" db="EMBL/GenBank/DDBJ databases">
        <authorList>
            <consortium name="DOE Joint Genome Institute"/>
            <person name="Kuo A."/>
            <person name="Martino E."/>
            <person name="Perotto S."/>
            <person name="Kohler A."/>
            <person name="Nagy L.G."/>
            <person name="Floudas D."/>
            <person name="Copeland A."/>
            <person name="Barry K.W."/>
            <person name="Cichocki N."/>
            <person name="Veneault-Fourrey C."/>
            <person name="LaButti K."/>
            <person name="Lindquist E.A."/>
            <person name="Lipzen A."/>
            <person name="Lundell T."/>
            <person name="Morin E."/>
            <person name="Murat C."/>
            <person name="Sun H."/>
            <person name="Tunlid A."/>
            <person name="Henrissat B."/>
            <person name="Grigoriev I.V."/>
            <person name="Hibbett D.S."/>
            <person name="Martin F."/>
            <person name="Nordberg H.P."/>
            <person name="Cantor M.N."/>
            <person name="Hua S.X."/>
        </authorList>
    </citation>
    <scope>NUCLEOTIDE SEQUENCE [LARGE SCALE GENOMIC DNA]</scope>
    <source>
        <strain evidence="2 3">Zn</strain>
    </source>
</reference>